<feature type="region of interest" description="Disordered" evidence="1">
    <location>
        <begin position="532"/>
        <end position="581"/>
    </location>
</feature>
<sequence>MVLSSELHKGRICPKQVIPKHDAAERVLHNWQQLRLILGPDHPMLALPNEVFWPQKVHNEASTRLWMDDYVSRPAQKIWMAAANRIRQLDQVTVIPGLDPDFAQALRTIGRIWFEHEKPTRFLSDMEIDPSAIAVDIANNPDFHRLFDTASDAPTSQSTEGSNDNTDVVEQVVGNLIKPTTDIEFLLETLDSRYWRIYGLTFLLIEVKNPLALSADDLEAVIHVFKRYCSSPSLRALWDQDRSIFLRAAYYNNREHPLQPQACRVLGALIQAYHNMVFRKLTYGLLSSVATSLIIEIDWNHSDHPGIDGDESSQDDDYDDLDQHQDPEDKDLDPGDSGNQGKDDGSSQFDQEEQHGEKDPSFSSASMVKTTTRAAYASTSSKLVAESKRKPSKRDPSYVKLLDAVKVPKARAELEKLIETIEDPRNCATFEPHQLGRLICALFPLRVCSSRQHRSTPSRKRKDGKPKSKSNPEHHPAKRNAMLYSARYMRQNASRAVRFPFHKSDLDLLQPGTLFSGPVPIEFNRRLAYSDDPELAERMDNSTTSKRPLVKQSEAGQVDDPSSKGPTQANLSSRTSNASNLAGSLEEAQAGGRDLTSCDEFDQSDTPCLKADTSLEGDDVSLGDPSSAQADFPLVGATVRFGEHPDHASESSEEELAFPKCDELSIHPVELQHNDSDENSLVAATTHVGATGNDH</sequence>
<evidence type="ECO:0000313" key="3">
    <source>
        <dbReference type="Proteomes" id="UP000658997"/>
    </source>
</evidence>
<gene>
    <name evidence="2" type="ORF">UBRO2_05946</name>
</gene>
<dbReference type="Proteomes" id="UP000658997">
    <property type="component" value="Unassembled WGS sequence"/>
</dbReference>
<reference evidence="2" key="1">
    <citation type="submission" date="2018-08" db="EMBL/GenBank/DDBJ databases">
        <authorList>
            <person name="Guldener U."/>
        </authorList>
    </citation>
    <scope>NUCLEOTIDE SEQUENCE</scope>
    <source>
        <strain evidence="2">UB2</strain>
    </source>
</reference>
<feature type="region of interest" description="Disordered" evidence="1">
    <location>
        <begin position="606"/>
        <end position="634"/>
    </location>
</feature>
<accession>A0A8H8QSH0</accession>
<feature type="compositionally biased region" description="Basic and acidic residues" evidence="1">
    <location>
        <begin position="385"/>
        <end position="395"/>
    </location>
</feature>
<feature type="region of interest" description="Disordered" evidence="1">
    <location>
        <begin position="451"/>
        <end position="479"/>
    </location>
</feature>
<feature type="region of interest" description="Disordered" evidence="1">
    <location>
        <begin position="305"/>
        <end position="395"/>
    </location>
</feature>
<keyword evidence="3" id="KW-1185">Reference proteome</keyword>
<feature type="compositionally biased region" description="Basic residues" evidence="1">
    <location>
        <begin position="451"/>
        <end position="468"/>
    </location>
</feature>
<protein>
    <submittedName>
        <fullName evidence="2">Uncharacterized protein</fullName>
    </submittedName>
</protein>
<evidence type="ECO:0000256" key="1">
    <source>
        <dbReference type="SAM" id="MobiDB-lite"/>
    </source>
</evidence>
<proteinExistence type="predicted"/>
<name>A0A8H8QSH0_9BASI</name>
<feature type="region of interest" description="Disordered" evidence="1">
    <location>
        <begin position="670"/>
        <end position="695"/>
    </location>
</feature>
<dbReference type="EMBL" id="ULHB01000257">
    <property type="protein sequence ID" value="SYW86226.1"/>
    <property type="molecule type" value="Genomic_DNA"/>
</dbReference>
<feature type="compositionally biased region" description="Acidic residues" evidence="1">
    <location>
        <begin position="308"/>
        <end position="320"/>
    </location>
</feature>
<evidence type="ECO:0000313" key="2">
    <source>
        <dbReference type="EMBL" id="SYW86226.1"/>
    </source>
</evidence>
<feature type="compositionally biased region" description="Low complexity" evidence="1">
    <location>
        <begin position="370"/>
        <end position="381"/>
    </location>
</feature>
<dbReference type="AlphaFoldDB" id="A0A8H8QSH0"/>
<feature type="compositionally biased region" description="Polar residues" evidence="1">
    <location>
        <begin position="564"/>
        <end position="581"/>
    </location>
</feature>
<organism evidence="2 3">
    <name type="scientific">Ustilago bromivora</name>
    <dbReference type="NCBI Taxonomy" id="307758"/>
    <lineage>
        <taxon>Eukaryota</taxon>
        <taxon>Fungi</taxon>
        <taxon>Dikarya</taxon>
        <taxon>Basidiomycota</taxon>
        <taxon>Ustilaginomycotina</taxon>
        <taxon>Ustilaginomycetes</taxon>
        <taxon>Ustilaginales</taxon>
        <taxon>Ustilaginaceae</taxon>
        <taxon>Ustilago</taxon>
    </lineage>
</organism>
<comment type="caution">
    <text evidence="2">The sequence shown here is derived from an EMBL/GenBank/DDBJ whole genome shotgun (WGS) entry which is preliminary data.</text>
</comment>